<keyword evidence="3" id="KW-0515">Mutator protein</keyword>
<feature type="domain" description="Nudix hydrolase" evidence="12">
    <location>
        <begin position="16"/>
        <end position="143"/>
    </location>
</feature>
<accession>A0A4Q7UI60</accession>
<dbReference type="GO" id="GO:0044715">
    <property type="term" value="F:8-oxo-dGDP phosphatase activity"/>
    <property type="evidence" value="ECO:0007669"/>
    <property type="project" value="TreeGrafter"/>
</dbReference>
<reference evidence="13 14" key="1">
    <citation type="submission" date="2019-02" db="EMBL/GenBank/DDBJ databases">
        <title>Sequencing the genomes of 1000 actinobacteria strains.</title>
        <authorList>
            <person name="Klenk H.-P."/>
        </authorList>
    </citation>
    <scope>NUCLEOTIDE SEQUENCE [LARGE SCALE GENOMIC DNA]</scope>
    <source>
        <strain evidence="13 14">DSM 45888</strain>
    </source>
</reference>
<keyword evidence="14" id="KW-1185">Reference proteome</keyword>
<evidence type="ECO:0000256" key="3">
    <source>
        <dbReference type="ARBA" id="ARBA00022457"/>
    </source>
</evidence>
<dbReference type="RefSeq" id="WP_130404443.1">
    <property type="nucleotide sequence ID" value="NZ_JBEZZO010000014.1"/>
</dbReference>
<evidence type="ECO:0000256" key="9">
    <source>
        <dbReference type="ARBA" id="ARBA00023204"/>
    </source>
</evidence>
<evidence type="ECO:0000256" key="5">
    <source>
        <dbReference type="ARBA" id="ARBA00022723"/>
    </source>
</evidence>
<sequence length="152" mass="16404">MRTERANGGGQVERRDLKVIVGAAIIRDGKVLACARSAPPEVAGMWEFPGGKVEPGEAETDALVRECAEELAVRVEIGDRVGRNVRMAHGRSVLKVYAARLLGGDQPQALEHEALRWLSADELDSVTWLPADAPIVAALRPLLKDPRMPPPG</sequence>
<evidence type="ECO:0000256" key="10">
    <source>
        <dbReference type="ARBA" id="ARBA00035861"/>
    </source>
</evidence>
<dbReference type="PANTHER" id="PTHR47707:SF1">
    <property type="entry name" value="NUDIX HYDROLASE FAMILY PROTEIN"/>
    <property type="match status" value="1"/>
</dbReference>
<keyword evidence="7" id="KW-0378">Hydrolase</keyword>
<evidence type="ECO:0000256" key="8">
    <source>
        <dbReference type="ARBA" id="ARBA00022842"/>
    </source>
</evidence>
<keyword evidence="5" id="KW-0479">Metal-binding</keyword>
<evidence type="ECO:0000256" key="7">
    <source>
        <dbReference type="ARBA" id="ARBA00022801"/>
    </source>
</evidence>
<dbReference type="CDD" id="cd03425">
    <property type="entry name" value="NUDIX_MutT_NudA_like"/>
    <property type="match status" value="1"/>
</dbReference>
<comment type="caution">
    <text evidence="13">The sequence shown here is derived from an EMBL/GenBank/DDBJ whole genome shotgun (WGS) entry which is preliminary data.</text>
</comment>
<organism evidence="13 14">
    <name type="scientific">Micromonospora violae</name>
    <dbReference type="NCBI Taxonomy" id="1278207"/>
    <lineage>
        <taxon>Bacteria</taxon>
        <taxon>Bacillati</taxon>
        <taxon>Actinomycetota</taxon>
        <taxon>Actinomycetes</taxon>
        <taxon>Micromonosporales</taxon>
        <taxon>Micromonosporaceae</taxon>
        <taxon>Micromonospora</taxon>
    </lineage>
</organism>
<dbReference type="SUPFAM" id="SSF55811">
    <property type="entry name" value="Nudix"/>
    <property type="match status" value="1"/>
</dbReference>
<dbReference type="Pfam" id="PF00293">
    <property type="entry name" value="NUDIX"/>
    <property type="match status" value="1"/>
</dbReference>
<keyword evidence="6" id="KW-0227">DNA damage</keyword>
<evidence type="ECO:0000259" key="12">
    <source>
        <dbReference type="PROSITE" id="PS51462"/>
    </source>
</evidence>
<evidence type="ECO:0000256" key="1">
    <source>
        <dbReference type="ARBA" id="ARBA00001946"/>
    </source>
</evidence>
<dbReference type="Gene3D" id="3.90.79.10">
    <property type="entry name" value="Nucleoside Triphosphate Pyrophosphohydrolase"/>
    <property type="match status" value="1"/>
</dbReference>
<dbReference type="GO" id="GO:0006260">
    <property type="term" value="P:DNA replication"/>
    <property type="evidence" value="ECO:0007669"/>
    <property type="project" value="UniProtKB-KW"/>
</dbReference>
<evidence type="ECO:0000256" key="11">
    <source>
        <dbReference type="ARBA" id="ARBA00038905"/>
    </source>
</evidence>
<dbReference type="GO" id="GO:0044716">
    <property type="term" value="F:8-oxo-GDP phosphatase activity"/>
    <property type="evidence" value="ECO:0007669"/>
    <property type="project" value="TreeGrafter"/>
</dbReference>
<dbReference type="InterPro" id="IPR015797">
    <property type="entry name" value="NUDIX_hydrolase-like_dom_sf"/>
</dbReference>
<dbReference type="GO" id="GO:0008413">
    <property type="term" value="F:8-oxo-7,8-dihydroguanosine triphosphate pyrophosphatase activity"/>
    <property type="evidence" value="ECO:0007669"/>
    <property type="project" value="TreeGrafter"/>
</dbReference>
<evidence type="ECO:0000313" key="14">
    <source>
        <dbReference type="Proteomes" id="UP000293781"/>
    </source>
</evidence>
<protein>
    <recommendedName>
        <fullName evidence="11">8-oxo-dGTP diphosphatase</fullName>
        <ecNumber evidence="11">3.6.1.55</ecNumber>
    </recommendedName>
</protein>
<dbReference type="GO" id="GO:0035539">
    <property type="term" value="F:8-oxo-7,8-dihydrodeoxyguanosine triphosphate pyrophosphatase activity"/>
    <property type="evidence" value="ECO:0007669"/>
    <property type="project" value="UniProtKB-EC"/>
</dbReference>
<dbReference type="EMBL" id="SHKK01000001">
    <property type="protein sequence ID" value="RZT80976.1"/>
    <property type="molecule type" value="Genomic_DNA"/>
</dbReference>
<dbReference type="InterPro" id="IPR000086">
    <property type="entry name" value="NUDIX_hydrolase_dom"/>
</dbReference>
<dbReference type="Proteomes" id="UP000293781">
    <property type="component" value="Unassembled WGS sequence"/>
</dbReference>
<dbReference type="PRINTS" id="PR00502">
    <property type="entry name" value="NUDIXFAMILY"/>
</dbReference>
<keyword evidence="8" id="KW-0460">Magnesium</keyword>
<dbReference type="GO" id="GO:0006281">
    <property type="term" value="P:DNA repair"/>
    <property type="evidence" value="ECO:0007669"/>
    <property type="project" value="UniProtKB-KW"/>
</dbReference>
<keyword evidence="9" id="KW-0234">DNA repair</keyword>
<comment type="similarity">
    <text evidence="2">Belongs to the Nudix hydrolase family.</text>
</comment>
<evidence type="ECO:0000313" key="13">
    <source>
        <dbReference type="EMBL" id="RZT80976.1"/>
    </source>
</evidence>
<dbReference type="PANTHER" id="PTHR47707">
    <property type="entry name" value="8-OXO-DGTP DIPHOSPHATASE"/>
    <property type="match status" value="1"/>
</dbReference>
<proteinExistence type="inferred from homology"/>
<gene>
    <name evidence="13" type="ORF">EV382_4244</name>
</gene>
<comment type="catalytic activity">
    <reaction evidence="10">
        <text>8-oxo-dGTP + H2O = 8-oxo-dGMP + diphosphate + H(+)</text>
        <dbReference type="Rhea" id="RHEA:31575"/>
        <dbReference type="ChEBI" id="CHEBI:15377"/>
        <dbReference type="ChEBI" id="CHEBI:15378"/>
        <dbReference type="ChEBI" id="CHEBI:33019"/>
        <dbReference type="ChEBI" id="CHEBI:63224"/>
        <dbReference type="ChEBI" id="CHEBI:77896"/>
        <dbReference type="EC" id="3.6.1.55"/>
    </reaction>
</comment>
<dbReference type="EC" id="3.6.1.55" evidence="11"/>
<evidence type="ECO:0000256" key="2">
    <source>
        <dbReference type="ARBA" id="ARBA00005582"/>
    </source>
</evidence>
<evidence type="ECO:0000256" key="6">
    <source>
        <dbReference type="ARBA" id="ARBA00022763"/>
    </source>
</evidence>
<dbReference type="GO" id="GO:0046872">
    <property type="term" value="F:metal ion binding"/>
    <property type="evidence" value="ECO:0007669"/>
    <property type="project" value="UniProtKB-KW"/>
</dbReference>
<keyword evidence="4" id="KW-0235">DNA replication</keyword>
<evidence type="ECO:0000256" key="4">
    <source>
        <dbReference type="ARBA" id="ARBA00022705"/>
    </source>
</evidence>
<comment type="cofactor">
    <cofactor evidence="1">
        <name>Mg(2+)</name>
        <dbReference type="ChEBI" id="CHEBI:18420"/>
    </cofactor>
</comment>
<name>A0A4Q7UI60_9ACTN</name>
<dbReference type="OrthoDB" id="9810648at2"/>
<dbReference type="InterPro" id="IPR047127">
    <property type="entry name" value="MutT-like"/>
</dbReference>
<dbReference type="InterPro" id="IPR020476">
    <property type="entry name" value="Nudix_hydrolase"/>
</dbReference>
<dbReference type="PROSITE" id="PS51462">
    <property type="entry name" value="NUDIX"/>
    <property type="match status" value="1"/>
</dbReference>
<dbReference type="AlphaFoldDB" id="A0A4Q7UI60"/>